<dbReference type="InterPro" id="IPR001790">
    <property type="entry name" value="Ribosomal_uL10"/>
</dbReference>
<sequence length="335" mass="36447">MAVVTQERKIAKWKIEEVKELEQKLKEYHTIIIASIEGFPADKLHDIRKKMRGIAEIKVTKNTLFEIASKNAGIDISKLEKYLTGPNVFIFTNKNPFEIQLFLSKFKLKRYAMPGDKADEEVVIPAGDTGMPAGPALSIFGKLKIKTKVQDGKIHVVQDTVIAKPGDPIPPDAIPILQKLGIMPVHIKLNIKAAYDNGLLIPGEQLVINLDEYKTDIAKAYHSAFGLAVEIAYPIPDVLKVSAEKAARNAITLASEIGYLTPETAQAVFSKAVAKAYALASAISGKVDLGIQVPQAQQAAPAQQAEKKEEKKEEEEKKGPSEEEIGGGLASLFGG</sequence>
<dbReference type="Gene3D" id="3.30.70.1730">
    <property type="match status" value="1"/>
</dbReference>
<dbReference type="GO" id="GO:0022625">
    <property type="term" value="C:cytosolic large ribosomal subunit"/>
    <property type="evidence" value="ECO:0007669"/>
    <property type="project" value="TreeGrafter"/>
</dbReference>
<protein>
    <recommendedName>
        <fullName evidence="6">Large ribosomal subunit protein uL10</fullName>
    </recommendedName>
    <alternativeName>
        <fullName evidence="6">Acidic ribosomal protein P0 homolog</fullName>
    </alternativeName>
</protein>
<dbReference type="InterPro" id="IPR043141">
    <property type="entry name" value="Ribosomal_uL10-like_sf"/>
</dbReference>
<keyword evidence="3 6" id="KW-0694">RNA-binding</keyword>
<dbReference type="GO" id="GO:0003735">
    <property type="term" value="F:structural constituent of ribosome"/>
    <property type="evidence" value="ECO:0007669"/>
    <property type="project" value="TreeGrafter"/>
</dbReference>
<keyword evidence="4 6" id="KW-0689">Ribosomal protein</keyword>
<feature type="region of interest" description="Disordered" evidence="7">
    <location>
        <begin position="298"/>
        <end position="335"/>
    </location>
</feature>
<dbReference type="CDD" id="cd05795">
    <property type="entry name" value="Ribosomal_P0_L10e"/>
    <property type="match status" value="1"/>
</dbReference>
<evidence type="ECO:0000256" key="6">
    <source>
        <dbReference type="HAMAP-Rule" id="MF_00280"/>
    </source>
</evidence>
<proteinExistence type="inferred from homology"/>
<name>A0AAT9GU28_9CREN</name>
<feature type="domain" description="Large ribosomal subunit protein uL10-like insertion" evidence="8">
    <location>
        <begin position="112"/>
        <end position="182"/>
    </location>
</feature>
<evidence type="ECO:0000256" key="4">
    <source>
        <dbReference type="ARBA" id="ARBA00022980"/>
    </source>
</evidence>
<dbReference type="GeneID" id="92355284"/>
<dbReference type="GO" id="GO:0070180">
    <property type="term" value="F:large ribosomal subunit rRNA binding"/>
    <property type="evidence" value="ECO:0007669"/>
    <property type="project" value="UniProtKB-UniRule"/>
</dbReference>
<evidence type="ECO:0000256" key="7">
    <source>
        <dbReference type="SAM" id="MobiDB-lite"/>
    </source>
</evidence>
<gene>
    <name evidence="6" type="primary">rpl10</name>
    <name evidence="6" type="synonym">rplP0</name>
    <name evidence="9" type="ORF">SJAV_23260</name>
</gene>
<organism evidence="9">
    <name type="scientific">Sulfurisphaera javensis</name>
    <dbReference type="NCBI Taxonomy" id="2049879"/>
    <lineage>
        <taxon>Archaea</taxon>
        <taxon>Thermoproteota</taxon>
        <taxon>Thermoprotei</taxon>
        <taxon>Sulfolobales</taxon>
        <taxon>Sulfolobaceae</taxon>
        <taxon>Sulfurisphaera</taxon>
    </lineage>
</organism>
<dbReference type="Pfam" id="PF17777">
    <property type="entry name" value="RL10P_insert"/>
    <property type="match status" value="1"/>
</dbReference>
<evidence type="ECO:0000256" key="2">
    <source>
        <dbReference type="ARBA" id="ARBA00022730"/>
    </source>
</evidence>
<dbReference type="PANTHER" id="PTHR45699">
    <property type="entry name" value="60S ACIDIC RIBOSOMAL PROTEIN P0"/>
    <property type="match status" value="1"/>
</dbReference>
<evidence type="ECO:0000259" key="8">
    <source>
        <dbReference type="Pfam" id="PF17777"/>
    </source>
</evidence>
<dbReference type="InterPro" id="IPR040637">
    <property type="entry name" value="Ribosomal_uL10-like_insert"/>
</dbReference>
<evidence type="ECO:0000256" key="5">
    <source>
        <dbReference type="ARBA" id="ARBA00023274"/>
    </source>
</evidence>
<dbReference type="Pfam" id="PF00466">
    <property type="entry name" value="Ribosomal_L10"/>
    <property type="match status" value="1"/>
</dbReference>
<dbReference type="KEGG" id="sjv:SJAV_23260"/>
<dbReference type="Gene3D" id="3.90.105.20">
    <property type="match status" value="1"/>
</dbReference>
<dbReference type="GO" id="GO:0002181">
    <property type="term" value="P:cytoplasmic translation"/>
    <property type="evidence" value="ECO:0007669"/>
    <property type="project" value="TreeGrafter"/>
</dbReference>
<keyword evidence="5 6" id="KW-0687">Ribonucleoprotein</keyword>
<evidence type="ECO:0000256" key="3">
    <source>
        <dbReference type="ARBA" id="ARBA00022884"/>
    </source>
</evidence>
<evidence type="ECO:0000313" key="9">
    <source>
        <dbReference type="EMBL" id="BFH74382.1"/>
    </source>
</evidence>
<dbReference type="HAMAP" id="MF_00280">
    <property type="entry name" value="Ribosomal_uL10_arch"/>
    <property type="match status" value="1"/>
</dbReference>
<dbReference type="SUPFAM" id="SSF160369">
    <property type="entry name" value="Ribosomal protein L10-like"/>
    <property type="match status" value="1"/>
</dbReference>
<dbReference type="GO" id="GO:0000027">
    <property type="term" value="P:ribosomal large subunit assembly"/>
    <property type="evidence" value="ECO:0007669"/>
    <property type="project" value="TreeGrafter"/>
</dbReference>
<dbReference type="InterPro" id="IPR050323">
    <property type="entry name" value="Ribosomal_protein_uL10"/>
</dbReference>
<comment type="subunit">
    <text evidence="6">Part of the 50S ribosomal subunit. Forms part of the ribosomal stalk which helps the ribosome interact with GTP-bound translation factors. Forms a heptameric L10(L12)2(L12)2(L12)2 complex, where L10 forms an elongated spine to which the L12 dimers bind in a sequential fashion.</text>
</comment>
<reference evidence="9" key="1">
    <citation type="submission" date="2024-03" db="EMBL/GenBank/DDBJ databases">
        <title>Complete genome sequence of Sulfurisphaera javensis strain KD-1.</title>
        <authorList>
            <person name="Sakai H."/>
            <person name="Nur N."/>
            <person name="Suwanto A."/>
            <person name="Kurosawa N."/>
        </authorList>
    </citation>
    <scope>NUCLEOTIDE SEQUENCE</scope>
    <source>
        <strain evidence="9">KD-1</strain>
    </source>
</reference>
<dbReference type="NCBIfam" id="NF003095">
    <property type="entry name" value="PRK04019.1-1"/>
    <property type="match status" value="1"/>
</dbReference>
<dbReference type="RefSeq" id="WP_369609899.1">
    <property type="nucleotide sequence ID" value="NZ_AP031322.1"/>
</dbReference>
<feature type="compositionally biased region" description="Basic and acidic residues" evidence="7">
    <location>
        <begin position="305"/>
        <end position="321"/>
    </location>
</feature>
<dbReference type="InterPro" id="IPR043164">
    <property type="entry name" value="Ribosomal_uL10-like_insert_sf"/>
</dbReference>
<dbReference type="Gene3D" id="6.10.140.760">
    <property type="match status" value="1"/>
</dbReference>
<evidence type="ECO:0000256" key="1">
    <source>
        <dbReference type="ARBA" id="ARBA00008889"/>
    </source>
</evidence>
<dbReference type="InterPro" id="IPR022909">
    <property type="entry name" value="Ribosomal_uL10_arc"/>
</dbReference>
<dbReference type="AlphaFoldDB" id="A0AAT9GU28"/>
<dbReference type="PANTHER" id="PTHR45699:SF3">
    <property type="entry name" value="LARGE RIBOSOMAL SUBUNIT PROTEIN UL10"/>
    <property type="match status" value="1"/>
</dbReference>
<feature type="compositionally biased region" description="Gly residues" evidence="7">
    <location>
        <begin position="326"/>
        <end position="335"/>
    </location>
</feature>
<accession>A0AAT9GU28</accession>
<keyword evidence="2 6" id="KW-0699">rRNA-binding</keyword>
<comment type="similarity">
    <text evidence="1 6">Belongs to the universal ribosomal protein uL10 family.</text>
</comment>
<comment type="function">
    <text evidence="6">Forms part of the ribosomal stalk, playing a central role in the interaction of the ribosome with GTP-bound translation factors.</text>
</comment>
<dbReference type="EMBL" id="AP031322">
    <property type="protein sequence ID" value="BFH74382.1"/>
    <property type="molecule type" value="Genomic_DNA"/>
</dbReference>